<evidence type="ECO:0000259" key="5">
    <source>
        <dbReference type="PROSITE" id="PS50106"/>
    </source>
</evidence>
<evidence type="ECO:0000313" key="7">
    <source>
        <dbReference type="Proteomes" id="UP000000557"/>
    </source>
</evidence>
<keyword evidence="2" id="KW-0645">Protease</keyword>
<proteinExistence type="inferred from homology"/>
<dbReference type="PRINTS" id="PR00834">
    <property type="entry name" value="PROTEASES2C"/>
</dbReference>
<dbReference type="PANTHER" id="PTHR22939:SF129">
    <property type="entry name" value="SERINE PROTEASE HTRA2, MITOCHONDRIAL"/>
    <property type="match status" value="1"/>
</dbReference>
<accession>Q7NKZ1</accession>
<dbReference type="GO" id="GO:0004252">
    <property type="term" value="F:serine-type endopeptidase activity"/>
    <property type="evidence" value="ECO:0007669"/>
    <property type="project" value="InterPro"/>
</dbReference>
<dbReference type="InterPro" id="IPR001940">
    <property type="entry name" value="Peptidase_S1C"/>
</dbReference>
<dbReference type="InterPro" id="IPR036034">
    <property type="entry name" value="PDZ_sf"/>
</dbReference>
<reference evidence="6 7" key="2">
    <citation type="journal article" date="2003" name="DNA Res.">
        <title>Complete genome structure of Gloeobacter violaceus PCC 7421, a cyanobacterium that lacks thylakoids (supplement).</title>
        <authorList>
            <person name="Nakamura Y."/>
            <person name="Kaneko T."/>
            <person name="Sato S."/>
            <person name="Mimuro M."/>
            <person name="Miyashita H."/>
            <person name="Tsuchiya T."/>
            <person name="Sasamoto S."/>
            <person name="Watanabe A."/>
            <person name="Kawashima K."/>
            <person name="Kishida Y."/>
            <person name="Kiyokawa C."/>
            <person name="Kohara M."/>
            <person name="Matsumoto M."/>
            <person name="Matsuno A."/>
            <person name="Nakazaki N."/>
            <person name="Shimpo S."/>
            <person name="Takeuchi C."/>
            <person name="Yamada M."/>
            <person name="Tabata S."/>
        </authorList>
    </citation>
    <scope>NUCLEOTIDE SEQUENCE [LARGE SCALE GENOMIC DNA]</scope>
    <source>
        <strain evidence="7">ATCC 29082 / PCC 7421</strain>
    </source>
</reference>
<feature type="domain" description="PDZ" evidence="5">
    <location>
        <begin position="319"/>
        <end position="421"/>
    </location>
</feature>
<dbReference type="AlphaFoldDB" id="Q7NKZ1"/>
<dbReference type="SMART" id="SM00228">
    <property type="entry name" value="PDZ"/>
    <property type="match status" value="1"/>
</dbReference>
<reference evidence="6 7" key="1">
    <citation type="journal article" date="2003" name="DNA Res.">
        <title>Complete genome structure of Gloeobacter violaceus PCC 7421, a cyanobacterium that lacks thylakoids.</title>
        <authorList>
            <person name="Nakamura Y."/>
            <person name="Kaneko T."/>
            <person name="Sato S."/>
            <person name="Mimuro M."/>
            <person name="Miyashita H."/>
            <person name="Tsuchiya T."/>
            <person name="Sasamoto S."/>
            <person name="Watanabe A."/>
            <person name="Kawashima K."/>
            <person name="Kishida Y."/>
            <person name="Kiyokawa C."/>
            <person name="Kohara M."/>
            <person name="Matsumoto M."/>
            <person name="Matsuno A."/>
            <person name="Nakazaki N."/>
            <person name="Shimpo S."/>
            <person name="Takeuchi C."/>
            <person name="Yamada M."/>
            <person name="Tabata S."/>
        </authorList>
    </citation>
    <scope>NUCLEOTIDE SEQUENCE [LARGE SCALE GENOMIC DNA]</scope>
    <source>
        <strain evidence="7">ATCC 29082 / PCC 7421</strain>
    </source>
</reference>
<dbReference type="FunFam" id="2.40.10.10:FF:000001">
    <property type="entry name" value="Periplasmic serine protease DegS"/>
    <property type="match status" value="1"/>
</dbReference>
<dbReference type="OrthoDB" id="495674at2"/>
<dbReference type="Pfam" id="PF13365">
    <property type="entry name" value="Trypsin_2"/>
    <property type="match status" value="1"/>
</dbReference>
<dbReference type="Gene3D" id="2.30.42.10">
    <property type="match status" value="1"/>
</dbReference>
<dbReference type="eggNOG" id="COG0265">
    <property type="taxonomic scope" value="Bacteria"/>
</dbReference>
<dbReference type="PhylomeDB" id="Q7NKZ1"/>
<dbReference type="SUPFAM" id="SSF50156">
    <property type="entry name" value="PDZ domain-like"/>
    <property type="match status" value="1"/>
</dbReference>
<dbReference type="HOGENOM" id="CLU_020120_1_2_3"/>
<dbReference type="SUPFAM" id="SSF50494">
    <property type="entry name" value="Trypsin-like serine proteases"/>
    <property type="match status" value="1"/>
</dbReference>
<protein>
    <submittedName>
        <fullName evidence="6">Serine proteinase</fullName>
    </submittedName>
</protein>
<dbReference type="PROSITE" id="PS50106">
    <property type="entry name" value="PDZ"/>
    <property type="match status" value="1"/>
</dbReference>
<dbReference type="InterPro" id="IPR009003">
    <property type="entry name" value="Peptidase_S1_PA"/>
</dbReference>
<dbReference type="GO" id="GO:0006508">
    <property type="term" value="P:proteolysis"/>
    <property type="evidence" value="ECO:0007669"/>
    <property type="project" value="UniProtKB-KW"/>
</dbReference>
<sequence length="439" mass="46111">MRAAPGRGARIAVERFVRELTRIAGSMLSHWKKRLVQLAVVGAVAGGSFSLGTFAVRQVAGVPLAAAPAPQASLTSSDSVPLPALSSAEGPQRASAATTFLGPNFIADAAEKASPAVVRINTERVREVGGRTPLEQFFPEFTPRRGGMPRLEQGAGSGFILSGDGTVVTNAHVVEKADKVYVTLGDGRKTTGKVIGADPLTDIAVIKIDAGIDLPTAPLGDSDRLRAGEWVIAVGNPLGLDHTVTAGIISALKRSSNEVGVREDRRLDFIQTDAAINPGNSGGPLVNIYGQVVGINTAIRADGQGIGFAIPINKVKEITASLLRDGRVIRPYIGISMVSITPELLRELKENPDVAKLPQAEKGVWIREVIKGSPAATAGLRADDIIVEVDGKAVSEARQVQELIGARKVGDTVSVSVQRNSKLSTFEVRTVELSQTPLS</sequence>
<keyword evidence="4" id="KW-0720">Serine protease</keyword>
<dbReference type="FunCoup" id="Q7NKZ1">
    <property type="interactions" value="300"/>
</dbReference>
<dbReference type="EMBL" id="BA000045">
    <property type="protein sequence ID" value="BAC89276.1"/>
    <property type="molecule type" value="Genomic_DNA"/>
</dbReference>
<comment type="similarity">
    <text evidence="1">Belongs to the peptidase S1C family.</text>
</comment>
<evidence type="ECO:0000256" key="3">
    <source>
        <dbReference type="ARBA" id="ARBA00022801"/>
    </source>
</evidence>
<evidence type="ECO:0000313" key="6">
    <source>
        <dbReference type="EMBL" id="BAC89276.1"/>
    </source>
</evidence>
<dbReference type="STRING" id="251221.gene:10758818"/>
<dbReference type="InParanoid" id="Q7NKZ1"/>
<evidence type="ECO:0000256" key="1">
    <source>
        <dbReference type="ARBA" id="ARBA00010541"/>
    </source>
</evidence>
<evidence type="ECO:0000256" key="2">
    <source>
        <dbReference type="ARBA" id="ARBA00022670"/>
    </source>
</evidence>
<organism evidence="6 7">
    <name type="scientific">Gloeobacter violaceus (strain ATCC 29082 / PCC 7421)</name>
    <dbReference type="NCBI Taxonomy" id="251221"/>
    <lineage>
        <taxon>Bacteria</taxon>
        <taxon>Bacillati</taxon>
        <taxon>Cyanobacteriota</taxon>
        <taxon>Cyanophyceae</taxon>
        <taxon>Gloeobacterales</taxon>
        <taxon>Gloeobacteraceae</taxon>
        <taxon>Gloeobacter</taxon>
    </lineage>
</organism>
<dbReference type="EnsemblBacteria" id="BAC89276">
    <property type="protein sequence ID" value="BAC89276"/>
    <property type="gene ID" value="BAC89276"/>
</dbReference>
<keyword evidence="3" id="KW-0378">Hydrolase</keyword>
<dbReference type="InterPro" id="IPR001478">
    <property type="entry name" value="PDZ"/>
</dbReference>
<dbReference type="Pfam" id="PF13180">
    <property type="entry name" value="PDZ_2"/>
    <property type="match status" value="1"/>
</dbReference>
<dbReference type="Proteomes" id="UP000000557">
    <property type="component" value="Chromosome"/>
</dbReference>
<dbReference type="KEGG" id="gvi:gll1335"/>
<name>Q7NKZ1_GLOVI</name>
<gene>
    <name evidence="6" type="ordered locus">gll1335</name>
</gene>
<dbReference type="PANTHER" id="PTHR22939">
    <property type="entry name" value="SERINE PROTEASE FAMILY S1C HTRA-RELATED"/>
    <property type="match status" value="1"/>
</dbReference>
<dbReference type="Gene3D" id="2.40.10.120">
    <property type="match status" value="1"/>
</dbReference>
<evidence type="ECO:0000256" key="4">
    <source>
        <dbReference type="ARBA" id="ARBA00022825"/>
    </source>
</evidence>
<keyword evidence="7" id="KW-1185">Reference proteome</keyword>